<proteinExistence type="predicted"/>
<reference evidence="1" key="1">
    <citation type="submission" date="2019-05" db="EMBL/GenBank/DDBJ databases">
        <title>Metatranscriptomic reconstruction reveals RNA viruses with the potential to shape carbon cycling in soil.</title>
        <authorList>
            <person name="Starr E.P."/>
            <person name="Nuccio E."/>
            <person name="Pett-Ridge J."/>
            <person name="Banfield J.F."/>
            <person name="Firestone M.K."/>
        </authorList>
    </citation>
    <scope>NUCLEOTIDE SEQUENCE</scope>
    <source>
        <strain evidence="1">H2_Bulk_Litter_12_scaffold_351</strain>
    </source>
</reference>
<gene>
    <name evidence="1" type="ORF">H2BulkLitter12351_000002</name>
</gene>
<sequence length="122" mass="13114">MLPDPVTVAAASPTPSLVFTIVKQDGYGSERNDTGGNGYSVIIQHQKQKGGGDRHYVQMTQVVNAVDPYSGLTKKQTASVSFTIVRPSFGFTDAAMVALAKALTDFRDDSEVTTARLLQFQS</sequence>
<protein>
    <submittedName>
        <fullName evidence="1">Uncharacterized protein</fullName>
    </submittedName>
</protein>
<organism evidence="1">
    <name type="scientific">Leviviridae sp</name>
    <dbReference type="NCBI Taxonomy" id="2027243"/>
    <lineage>
        <taxon>Viruses</taxon>
        <taxon>Riboviria</taxon>
        <taxon>Orthornavirae</taxon>
        <taxon>Lenarviricota</taxon>
        <taxon>Leviviricetes</taxon>
        <taxon>Norzivirales</taxon>
        <taxon>Fiersviridae</taxon>
    </lineage>
</organism>
<dbReference type="EMBL" id="MN033432">
    <property type="protein sequence ID" value="QDH87513.1"/>
    <property type="molecule type" value="Genomic_RNA"/>
</dbReference>
<accession>A0A514D1M2</accession>
<evidence type="ECO:0000313" key="1">
    <source>
        <dbReference type="EMBL" id="QDH87513.1"/>
    </source>
</evidence>
<name>A0A514D1M2_9VIRU</name>
<dbReference type="Gene3D" id="2.40.160.220">
    <property type="match status" value="1"/>
</dbReference>